<dbReference type="Proteomes" id="UP001334248">
    <property type="component" value="Unassembled WGS sequence"/>
</dbReference>
<evidence type="ECO:0000256" key="1">
    <source>
        <dbReference type="SAM" id="MobiDB-lite"/>
    </source>
</evidence>
<sequence length="308" mass="33724">MSRQPPASRGPPPPRAEDYNDPLILQPLQYIPGFTAPNLSYLPGTNGHQSSYPTNQQQQYPIAQYASSALPTPPTRTDAIRNQGRLGYLDTVPQAYEIGMIVSVPHVVFTMKSYERKATETKDMGRVTSKARPSLIVAIYHNSMTVLPFYSCSGGGPSKRSTEEQPMLLSIVNRTNLGPRTLSIAASTILNVDNLSGLRPWKPVDGSHVSLAEPYHCLFRWPMKILAMLEPESRKVLVNRYKQCIDRGLVHVNHQARWWAEQQAAQDSSASGGSGETSGGSSDTSAQLQPSQVLIPTNNGPQQSDGRG</sequence>
<feature type="compositionally biased region" description="Polar residues" evidence="1">
    <location>
        <begin position="287"/>
        <end position="308"/>
    </location>
</feature>
<feature type="region of interest" description="Disordered" evidence="1">
    <location>
        <begin position="1"/>
        <end position="20"/>
    </location>
</feature>
<dbReference type="GeneID" id="89995992"/>
<feature type="region of interest" description="Disordered" evidence="1">
    <location>
        <begin position="263"/>
        <end position="308"/>
    </location>
</feature>
<evidence type="ECO:0000313" key="2">
    <source>
        <dbReference type="EMBL" id="KAK5945339.1"/>
    </source>
</evidence>
<evidence type="ECO:0000313" key="3">
    <source>
        <dbReference type="Proteomes" id="UP001334248"/>
    </source>
</evidence>
<name>A0ABR0RZ27_9EURO</name>
<proteinExistence type="predicted"/>
<gene>
    <name evidence="2" type="ORF">PMZ80_002543</name>
</gene>
<dbReference type="EMBL" id="JAVHJV010000002">
    <property type="protein sequence ID" value="KAK5945339.1"/>
    <property type="molecule type" value="Genomic_DNA"/>
</dbReference>
<organism evidence="2 3">
    <name type="scientific">Knufia obscura</name>
    <dbReference type="NCBI Taxonomy" id="1635080"/>
    <lineage>
        <taxon>Eukaryota</taxon>
        <taxon>Fungi</taxon>
        <taxon>Dikarya</taxon>
        <taxon>Ascomycota</taxon>
        <taxon>Pezizomycotina</taxon>
        <taxon>Eurotiomycetes</taxon>
        <taxon>Chaetothyriomycetidae</taxon>
        <taxon>Chaetothyriales</taxon>
        <taxon>Trichomeriaceae</taxon>
        <taxon>Knufia</taxon>
    </lineage>
</organism>
<keyword evidence="3" id="KW-1185">Reference proteome</keyword>
<reference evidence="2 3" key="1">
    <citation type="journal article" date="2023" name="Res Sq">
        <title>Genomic and morphological characterization of Knufia obscura isolated from the Mars 2020 spacecraft assembly facility.</title>
        <authorList>
            <person name="Chander A.M."/>
            <person name="Teixeira M.M."/>
            <person name="Singh N.K."/>
            <person name="Williams M.P."/>
            <person name="Parker C.W."/>
            <person name="Leo P."/>
            <person name="Stajich J.E."/>
            <person name="Torok T."/>
            <person name="Tighe S."/>
            <person name="Mason C.E."/>
            <person name="Venkateswaran K."/>
        </authorList>
    </citation>
    <scope>NUCLEOTIDE SEQUENCE [LARGE SCALE GENOMIC DNA]</scope>
    <source>
        <strain evidence="2 3">CCFEE 5817</strain>
    </source>
</reference>
<dbReference type="RefSeq" id="XP_064733429.1">
    <property type="nucleotide sequence ID" value="XM_064870976.1"/>
</dbReference>
<comment type="caution">
    <text evidence="2">The sequence shown here is derived from an EMBL/GenBank/DDBJ whole genome shotgun (WGS) entry which is preliminary data.</text>
</comment>
<accession>A0ABR0RZ27</accession>
<protein>
    <submittedName>
        <fullName evidence="2">Uncharacterized protein</fullName>
    </submittedName>
</protein>